<keyword evidence="2" id="KW-0812">Transmembrane</keyword>
<feature type="compositionally biased region" description="Low complexity" evidence="1">
    <location>
        <begin position="691"/>
        <end position="700"/>
    </location>
</feature>
<organism evidence="3 4">
    <name type="scientific">Capronia coronata CBS 617.96</name>
    <dbReference type="NCBI Taxonomy" id="1182541"/>
    <lineage>
        <taxon>Eukaryota</taxon>
        <taxon>Fungi</taxon>
        <taxon>Dikarya</taxon>
        <taxon>Ascomycota</taxon>
        <taxon>Pezizomycotina</taxon>
        <taxon>Eurotiomycetes</taxon>
        <taxon>Chaetothyriomycetidae</taxon>
        <taxon>Chaetothyriales</taxon>
        <taxon>Herpotrichiellaceae</taxon>
        <taxon>Capronia</taxon>
    </lineage>
</organism>
<feature type="compositionally biased region" description="Polar residues" evidence="1">
    <location>
        <begin position="839"/>
        <end position="848"/>
    </location>
</feature>
<feature type="compositionally biased region" description="Polar residues" evidence="1">
    <location>
        <begin position="798"/>
        <end position="812"/>
    </location>
</feature>
<accession>W9ZHD5</accession>
<feature type="compositionally biased region" description="Polar residues" evidence="1">
    <location>
        <begin position="594"/>
        <end position="603"/>
    </location>
</feature>
<feature type="compositionally biased region" description="Basic and acidic residues" evidence="1">
    <location>
        <begin position="817"/>
        <end position="837"/>
    </location>
</feature>
<evidence type="ECO:0000313" key="4">
    <source>
        <dbReference type="Proteomes" id="UP000019484"/>
    </source>
</evidence>
<feature type="region of interest" description="Disordered" evidence="1">
    <location>
        <begin position="777"/>
        <end position="866"/>
    </location>
</feature>
<dbReference type="AlphaFoldDB" id="W9ZHD5"/>
<feature type="region of interest" description="Disordered" evidence="1">
    <location>
        <begin position="937"/>
        <end position="1096"/>
    </location>
</feature>
<sequence>MWPLALIIGVAVAGSVVLLVTGVFLAISLERRRHRYIMQAHGLTRDLGTYHRTKLSANENNYSHVTAPRTYLRRSVQLPYGVVSIGCLDSGALADVDEEEQAGDHTAQQLHDNQGMLLSKGRRSIRRSFNGQPLQIPKTRRQRKLRKAMPSNQMQDSPLSVITEFTDSPPCTSPSAAESFSETGQAAPILGSSSRDKRQLSIQWPLIVTKTRSSDSTPTEVMSMAARASMLVRMGGAIVNTSDPPRQPIAPRSLSMASTNSAAPAEPLPPLPTIDVCKRQRTYDLKPKASNASLETVGSSVLGATVGSHPKVTTVPTTPQPDRTARFLGLGSHLDGKPSTPRLHVPPGKQAIHGLCASKPSIHSLHPSFDMNESPEPIRDYSSQHQFPTIVVREESFKTIDTSHWANPIPLKVNKTRSGGTHPARHSMYEASNVHQARSVSDSVATDNFHTTSKISPGSTNKRPASVATGNPLQWDGQRGFAFNRYSLSSLDGLRSGHKRQNCVRITNLPAIDPRPKSRAQMPELQEEQPIAHDTATYESNASVEPEPQAQDHHHFTMPKAAVEVMNTRSTSATPSPFRNRPSLTPSFRPVPQQYMQPSSSAYSGIPRADSNIFTAPQLGRCSSTSHRPSPVQWHLSPDLSNNIRSNGTPPSARPSESQPFDSPTLPSPALDSSSLYPRRSLVKGPRNPRTTGSGSSPSPLQNKQGPNFRVSKDRDSSNLRLPKDRVSSGWVSREKEQEREVDLRKSVMMLRSMNSEGRLIDQHQHNIRFYRNVGVDNSSPGPAYRLTPPMNKRISGLRQSSCASSTMSVNLSPVPDKNRDGNRDRNRERDRARSSRETSPLVQSTSMKHAARLGSSPSRFKQDGGVVPGAAATLAIPSQNYNSTTMSASPSGLSIWEDASVCGESPEPEFRTPQHGIDRDPALYVTPLVLRTKSNLHGRERDNDPEQHQQSQQARRGSQPHVRLTGQGYKDAPPSRPRTPNKVSRHLQLYSSSCSVSPRSQPSGPGKGTHGSSNDGDTDEPENDNGNDSDMENMPSLNSTSSHPVPNSRLVQRLERAASSGQWQHTTGSDDKNNSTSNGAQTLRTESSTSRHRNIDSIASIHDLVTTSARRAGTATTSTSRSIADRNHNTKYAGLKKGNSQAITQIHARMQSHDLFQPTGEVGLGLSLGNTLLPGAYY</sequence>
<feature type="transmembrane region" description="Helical" evidence="2">
    <location>
        <begin position="6"/>
        <end position="29"/>
    </location>
</feature>
<dbReference type="GeneID" id="19157167"/>
<dbReference type="RefSeq" id="XP_007721368.1">
    <property type="nucleotide sequence ID" value="XM_007723178.1"/>
</dbReference>
<protein>
    <submittedName>
        <fullName evidence="3">Uncharacterized protein</fullName>
    </submittedName>
</protein>
<dbReference type="eggNOG" id="ENOG502SYS3">
    <property type="taxonomic scope" value="Eukaryota"/>
</dbReference>
<evidence type="ECO:0000313" key="3">
    <source>
        <dbReference type="EMBL" id="EXJ93874.1"/>
    </source>
</evidence>
<feature type="compositionally biased region" description="Polar residues" evidence="1">
    <location>
        <begin position="568"/>
        <end position="586"/>
    </location>
</feature>
<feature type="compositionally biased region" description="Basic and acidic residues" evidence="1">
    <location>
        <begin position="711"/>
        <end position="741"/>
    </location>
</feature>
<feature type="compositionally biased region" description="Polar residues" evidence="1">
    <location>
        <begin position="1075"/>
        <end position="1089"/>
    </location>
</feature>
<evidence type="ECO:0000256" key="2">
    <source>
        <dbReference type="SAM" id="Phobius"/>
    </source>
</evidence>
<dbReference type="EMBL" id="AMWN01000002">
    <property type="protein sequence ID" value="EXJ93874.1"/>
    <property type="molecule type" value="Genomic_DNA"/>
</dbReference>
<proteinExistence type="predicted"/>
<evidence type="ECO:0000256" key="1">
    <source>
        <dbReference type="SAM" id="MobiDB-lite"/>
    </source>
</evidence>
<comment type="caution">
    <text evidence="3">The sequence shown here is derived from an EMBL/GenBank/DDBJ whole genome shotgun (WGS) entry which is preliminary data.</text>
</comment>
<feature type="region of interest" description="Disordered" evidence="1">
    <location>
        <begin position="450"/>
        <end position="473"/>
    </location>
</feature>
<gene>
    <name evidence="3" type="ORF">A1O1_02267</name>
</gene>
<feature type="compositionally biased region" description="Low complexity" evidence="1">
    <location>
        <begin position="992"/>
        <end position="1004"/>
    </location>
</feature>
<keyword evidence="2" id="KW-0472">Membrane</keyword>
<name>W9ZHD5_9EURO</name>
<feature type="compositionally biased region" description="Polar residues" evidence="1">
    <location>
        <begin position="639"/>
        <end position="662"/>
    </location>
</feature>
<dbReference type="Proteomes" id="UP000019484">
    <property type="component" value="Unassembled WGS sequence"/>
</dbReference>
<keyword evidence="2" id="KW-1133">Transmembrane helix</keyword>
<feature type="compositionally biased region" description="Polar residues" evidence="1">
    <location>
        <begin position="450"/>
        <end position="472"/>
    </location>
</feature>
<dbReference type="OrthoDB" id="3546893at2759"/>
<dbReference type="HOGENOM" id="CLU_005907_0_0_1"/>
<feature type="region of interest" description="Disordered" evidence="1">
    <location>
        <begin position="568"/>
        <end position="741"/>
    </location>
</feature>
<keyword evidence="4" id="KW-1185">Reference proteome</keyword>
<feature type="compositionally biased region" description="Acidic residues" evidence="1">
    <location>
        <begin position="1017"/>
        <end position="1032"/>
    </location>
</feature>
<feature type="region of interest" description="Disordered" evidence="1">
    <location>
        <begin position="239"/>
        <end position="273"/>
    </location>
</feature>
<reference evidence="3 4" key="1">
    <citation type="submission" date="2013-03" db="EMBL/GenBank/DDBJ databases">
        <title>The Genome Sequence of Capronia coronata CBS 617.96.</title>
        <authorList>
            <consortium name="The Broad Institute Genomics Platform"/>
            <person name="Cuomo C."/>
            <person name="de Hoog S."/>
            <person name="Gorbushina A."/>
            <person name="Walker B."/>
            <person name="Young S.K."/>
            <person name="Zeng Q."/>
            <person name="Gargeya S."/>
            <person name="Fitzgerald M."/>
            <person name="Haas B."/>
            <person name="Abouelleil A."/>
            <person name="Allen A.W."/>
            <person name="Alvarado L."/>
            <person name="Arachchi H.M."/>
            <person name="Berlin A.M."/>
            <person name="Chapman S.B."/>
            <person name="Gainer-Dewar J."/>
            <person name="Goldberg J."/>
            <person name="Griggs A."/>
            <person name="Gujja S."/>
            <person name="Hansen M."/>
            <person name="Howarth C."/>
            <person name="Imamovic A."/>
            <person name="Ireland A."/>
            <person name="Larimer J."/>
            <person name="McCowan C."/>
            <person name="Murphy C."/>
            <person name="Pearson M."/>
            <person name="Poon T.W."/>
            <person name="Priest M."/>
            <person name="Roberts A."/>
            <person name="Saif S."/>
            <person name="Shea T."/>
            <person name="Sisk P."/>
            <person name="Sykes S."/>
            <person name="Wortman J."/>
            <person name="Nusbaum C."/>
            <person name="Birren B."/>
        </authorList>
    </citation>
    <scope>NUCLEOTIDE SEQUENCE [LARGE SCALE GENOMIC DNA]</scope>
    <source>
        <strain evidence="3 4">CBS 617.96</strain>
    </source>
</reference>
<feature type="compositionally biased region" description="Basic and acidic residues" evidence="1">
    <location>
        <begin position="938"/>
        <end position="948"/>
    </location>
</feature>
<feature type="compositionally biased region" description="Polar residues" evidence="1">
    <location>
        <begin position="1036"/>
        <end position="1046"/>
    </location>
</feature>